<dbReference type="EMBL" id="CADEAL010004291">
    <property type="protein sequence ID" value="CAB1456199.1"/>
    <property type="molecule type" value="Genomic_DNA"/>
</dbReference>
<evidence type="ECO:0000313" key="2">
    <source>
        <dbReference type="EMBL" id="CAB1456199.1"/>
    </source>
</evidence>
<evidence type="ECO:0000313" key="3">
    <source>
        <dbReference type="Proteomes" id="UP001153269"/>
    </source>
</evidence>
<proteinExistence type="predicted"/>
<organism evidence="2 3">
    <name type="scientific">Pleuronectes platessa</name>
    <name type="common">European plaice</name>
    <dbReference type="NCBI Taxonomy" id="8262"/>
    <lineage>
        <taxon>Eukaryota</taxon>
        <taxon>Metazoa</taxon>
        <taxon>Chordata</taxon>
        <taxon>Craniata</taxon>
        <taxon>Vertebrata</taxon>
        <taxon>Euteleostomi</taxon>
        <taxon>Actinopterygii</taxon>
        <taxon>Neopterygii</taxon>
        <taxon>Teleostei</taxon>
        <taxon>Neoteleostei</taxon>
        <taxon>Acanthomorphata</taxon>
        <taxon>Carangaria</taxon>
        <taxon>Pleuronectiformes</taxon>
        <taxon>Pleuronectoidei</taxon>
        <taxon>Pleuronectidae</taxon>
        <taxon>Pleuronectes</taxon>
    </lineage>
</organism>
<keyword evidence="3" id="KW-1185">Reference proteome</keyword>
<evidence type="ECO:0000256" key="1">
    <source>
        <dbReference type="SAM" id="MobiDB-lite"/>
    </source>
</evidence>
<reference evidence="2" key="1">
    <citation type="submission" date="2020-03" db="EMBL/GenBank/DDBJ databases">
        <authorList>
            <person name="Weist P."/>
        </authorList>
    </citation>
    <scope>NUCLEOTIDE SEQUENCE</scope>
</reference>
<protein>
    <submittedName>
        <fullName evidence="2">Uncharacterized protein</fullName>
    </submittedName>
</protein>
<dbReference type="Proteomes" id="UP001153269">
    <property type="component" value="Unassembled WGS sequence"/>
</dbReference>
<accession>A0A9N7VSU8</accession>
<comment type="caution">
    <text evidence="2">The sequence shown here is derived from an EMBL/GenBank/DDBJ whole genome shotgun (WGS) entry which is preliminary data.</text>
</comment>
<feature type="region of interest" description="Disordered" evidence="1">
    <location>
        <begin position="1"/>
        <end position="30"/>
    </location>
</feature>
<sequence>MLWRPCPRSHRIHSRHSVDSGPAQAVSSPRTTWLHVTRADMIMPRESGARRAPRLLRDTDRWKNTSIQVKVWQSFRSPSIALCNAPFNAPCSPQLEMRIAHPGS</sequence>
<name>A0A9N7VSU8_PLEPL</name>
<gene>
    <name evidence="2" type="ORF">PLEPLA_LOCUS43980</name>
</gene>
<dbReference type="AlphaFoldDB" id="A0A9N7VSU8"/>